<evidence type="ECO:0000313" key="1">
    <source>
        <dbReference type="EMBL" id="APX10388.1"/>
    </source>
</evidence>
<evidence type="ECO:0000313" key="2">
    <source>
        <dbReference type="Proteomes" id="UP000186336"/>
    </source>
</evidence>
<dbReference type="Gene3D" id="3.40.50.12500">
    <property type="match status" value="1"/>
</dbReference>
<keyword evidence="2" id="KW-1185">Reference proteome</keyword>
<dbReference type="STRING" id="299262.BWR18_00750"/>
<dbReference type="InterPro" id="IPR053714">
    <property type="entry name" value="Iso_Racemase_Enz_sf"/>
</dbReference>
<sequence>MNVPYDIDPHRPKQIGLIALQADETIEADMRQLLPLHVEYMVSRVPSGTSVTPETLQDMAGHLTGAARLMPRGAEMACVAYGCTSGTAEIGADRIRDLVQAGVATPHVTEPVSALIAACRHLGITRLGLLSPYIASVSDRFRAVLTASDIEVVAFASFNEPVEERVVRIAAQSVIAAAQDLGRDAQVDALFLSCTNLRTLPAIPVIEAARGIPVLSSNLVLAWHMAQLAGETLAPDLPFRLATRDATLAASSR</sequence>
<organism evidence="1 2">
    <name type="scientific">Tateyamaria omphalii</name>
    <dbReference type="NCBI Taxonomy" id="299262"/>
    <lineage>
        <taxon>Bacteria</taxon>
        <taxon>Pseudomonadati</taxon>
        <taxon>Pseudomonadota</taxon>
        <taxon>Alphaproteobacteria</taxon>
        <taxon>Rhodobacterales</taxon>
        <taxon>Roseobacteraceae</taxon>
        <taxon>Tateyamaria</taxon>
    </lineage>
</organism>
<protein>
    <submittedName>
        <fullName evidence="1">Asp/Glu racemase</fullName>
    </submittedName>
</protein>
<dbReference type="KEGG" id="tom:BWR18_00750"/>
<gene>
    <name evidence="1" type="ORF">BWR18_00750</name>
</gene>
<dbReference type="EMBL" id="CP019312">
    <property type="protein sequence ID" value="APX10388.1"/>
    <property type="molecule type" value="Genomic_DNA"/>
</dbReference>
<accession>A0A1P8MQQ1</accession>
<dbReference type="AlphaFoldDB" id="A0A1P8MQQ1"/>
<dbReference type="InterPro" id="IPR026286">
    <property type="entry name" value="MaiA/AMDase"/>
</dbReference>
<name>A0A1P8MQQ1_9RHOB</name>
<dbReference type="Proteomes" id="UP000186336">
    <property type="component" value="Chromosome"/>
</dbReference>
<proteinExistence type="predicted"/>
<reference evidence="1 2" key="1">
    <citation type="submission" date="2017-01" db="EMBL/GenBank/DDBJ databases">
        <title>Complete genome of Tateyamaria omphalii DOK1-4 isolated from seawater in Dokdo.</title>
        <authorList>
            <person name="Kim J.H."/>
            <person name="Chi W.-J."/>
        </authorList>
    </citation>
    <scope>NUCLEOTIDE SEQUENCE [LARGE SCALE GENOMIC DNA]</scope>
    <source>
        <strain evidence="1 2">DOK1-4</strain>
    </source>
</reference>
<dbReference type="PANTHER" id="PTHR40267:SF1">
    <property type="entry name" value="BLR3294 PROTEIN"/>
    <property type="match status" value="1"/>
</dbReference>
<dbReference type="PIRSF" id="PIRSF015736">
    <property type="entry name" value="MI"/>
    <property type="match status" value="1"/>
</dbReference>
<dbReference type="PANTHER" id="PTHR40267">
    <property type="entry name" value="BLR3294 PROTEIN"/>
    <property type="match status" value="1"/>
</dbReference>
<dbReference type="Pfam" id="PF17645">
    <property type="entry name" value="Amdase"/>
    <property type="match status" value="1"/>
</dbReference>